<dbReference type="Pfam" id="PF04616">
    <property type="entry name" value="Glyco_hydro_43"/>
    <property type="match status" value="1"/>
</dbReference>
<evidence type="ECO:0000256" key="4">
    <source>
        <dbReference type="RuleBase" id="RU361187"/>
    </source>
</evidence>
<evidence type="ECO:0000256" key="3">
    <source>
        <dbReference type="ARBA" id="ARBA00023295"/>
    </source>
</evidence>
<keyword evidence="3 4" id="KW-0326">Glycosidase</keyword>
<dbReference type="RefSeq" id="WP_145115562.1">
    <property type="nucleotide sequence ID" value="NZ_CP036277.1"/>
</dbReference>
<protein>
    <submittedName>
        <fullName evidence="5">Glycosyl hydrolases family 43</fullName>
    </submittedName>
</protein>
<dbReference type="SUPFAM" id="SSF75005">
    <property type="entry name" value="Arabinanase/levansucrase/invertase"/>
    <property type="match status" value="1"/>
</dbReference>
<keyword evidence="2 4" id="KW-0378">Hydrolase</keyword>
<dbReference type="EMBL" id="CP037421">
    <property type="protein sequence ID" value="QDT30548.1"/>
    <property type="molecule type" value="Genomic_DNA"/>
</dbReference>
<accession>A0A517QFW9</accession>
<dbReference type="Gene3D" id="2.115.10.20">
    <property type="entry name" value="Glycosyl hydrolase domain, family 43"/>
    <property type="match status" value="1"/>
</dbReference>
<comment type="similarity">
    <text evidence="1 4">Belongs to the glycosyl hydrolase 43 family.</text>
</comment>
<reference evidence="5 6" key="1">
    <citation type="submission" date="2019-03" db="EMBL/GenBank/DDBJ databases">
        <title>Deep-cultivation of Planctomycetes and their phenomic and genomic characterization uncovers novel biology.</title>
        <authorList>
            <person name="Wiegand S."/>
            <person name="Jogler M."/>
            <person name="Boedeker C."/>
            <person name="Pinto D."/>
            <person name="Vollmers J."/>
            <person name="Rivas-Marin E."/>
            <person name="Kohn T."/>
            <person name="Peeters S.H."/>
            <person name="Heuer A."/>
            <person name="Rast P."/>
            <person name="Oberbeckmann S."/>
            <person name="Bunk B."/>
            <person name="Jeske O."/>
            <person name="Meyerdierks A."/>
            <person name="Storesund J.E."/>
            <person name="Kallscheuer N."/>
            <person name="Luecker S."/>
            <person name="Lage O.M."/>
            <person name="Pohl T."/>
            <person name="Merkel B.J."/>
            <person name="Hornburger P."/>
            <person name="Mueller R.-W."/>
            <person name="Bruemmer F."/>
            <person name="Labrenz M."/>
            <person name="Spormann A.M."/>
            <person name="Op den Camp H."/>
            <person name="Overmann J."/>
            <person name="Amann R."/>
            <person name="Jetten M.S.M."/>
            <person name="Mascher T."/>
            <person name="Medema M.H."/>
            <person name="Devos D.P."/>
            <person name="Kaster A.-K."/>
            <person name="Ovreas L."/>
            <person name="Rohde M."/>
            <person name="Galperin M.Y."/>
            <person name="Jogler C."/>
        </authorList>
    </citation>
    <scope>NUCLEOTIDE SEQUENCE [LARGE SCALE GENOMIC DNA]</scope>
    <source>
        <strain evidence="5 6">Enr10</strain>
    </source>
</reference>
<dbReference type="GO" id="GO:0005975">
    <property type="term" value="P:carbohydrate metabolic process"/>
    <property type="evidence" value="ECO:0007669"/>
    <property type="project" value="InterPro"/>
</dbReference>
<dbReference type="GO" id="GO:0004553">
    <property type="term" value="F:hydrolase activity, hydrolyzing O-glycosyl compounds"/>
    <property type="evidence" value="ECO:0007669"/>
    <property type="project" value="InterPro"/>
</dbReference>
<evidence type="ECO:0000256" key="1">
    <source>
        <dbReference type="ARBA" id="ARBA00009865"/>
    </source>
</evidence>
<dbReference type="AlphaFoldDB" id="A0A517QFW9"/>
<evidence type="ECO:0000313" key="6">
    <source>
        <dbReference type="Proteomes" id="UP000315647"/>
    </source>
</evidence>
<keyword evidence="6" id="KW-1185">Reference proteome</keyword>
<evidence type="ECO:0000256" key="2">
    <source>
        <dbReference type="ARBA" id="ARBA00022801"/>
    </source>
</evidence>
<sequence precursor="true">MTGIWRFLVLLLLCQPAARADSLVCCDFSQSYQVELNAQSATGEASLREHAIVWHPIKKKYYLLADVIPLHSEHHPNTYNTEIHLFSSPNLKDWTYHGVAIPKGTMSGSHDQFGVASSVAATFHNGIIYCPYSARRTSHFTQRSIGLAYSNTDPEQLPWHKTANPISDLPGEDDDAALVSDESDNHLHLYHRTASSRGYQIVHCESSHPLKEDSWSKAIVVTTRPEGVRAQELTGVALLNGEYHLFVIEHFYQGGAKVAHLVSRNPGGPFQAFEKHQRYLKRSEQPPNIIYSGHITPVVKEGKLKAFFWTVSQTGKRYGLLGHPVLMPGK</sequence>
<proteinExistence type="inferred from homology"/>
<dbReference type="InterPro" id="IPR023296">
    <property type="entry name" value="Glyco_hydro_beta-prop_sf"/>
</dbReference>
<organism evidence="5 6">
    <name type="scientific">Gimesia panareensis</name>
    <dbReference type="NCBI Taxonomy" id="2527978"/>
    <lineage>
        <taxon>Bacteria</taxon>
        <taxon>Pseudomonadati</taxon>
        <taxon>Planctomycetota</taxon>
        <taxon>Planctomycetia</taxon>
        <taxon>Planctomycetales</taxon>
        <taxon>Planctomycetaceae</taxon>
        <taxon>Gimesia</taxon>
    </lineage>
</organism>
<gene>
    <name evidence="5" type="ORF">Enr10x_59160</name>
</gene>
<accession>A0A518AFV2</accession>
<dbReference type="Proteomes" id="UP000315647">
    <property type="component" value="Chromosome"/>
</dbReference>
<name>A0A517QFW9_9PLAN</name>
<evidence type="ECO:0000313" key="5">
    <source>
        <dbReference type="EMBL" id="QDT30548.1"/>
    </source>
</evidence>
<dbReference type="InterPro" id="IPR006710">
    <property type="entry name" value="Glyco_hydro_43"/>
</dbReference>